<proteinExistence type="predicted"/>
<reference evidence="2" key="1">
    <citation type="submission" date="2009-10" db="EMBL/GenBank/DDBJ databases">
        <title>The complete chromosome of Gordonia bronchialis DSM 43247.</title>
        <authorList>
            <consortium name="US DOE Joint Genome Institute (JGI-PGF)"/>
            <person name="Lucas S."/>
            <person name="Copeland A."/>
            <person name="Lapidus A."/>
            <person name="Glavina del Rio T."/>
            <person name="Dalin E."/>
            <person name="Tice H."/>
            <person name="Bruce D."/>
            <person name="Goodwin L."/>
            <person name="Pitluck S."/>
            <person name="Kyrpides N."/>
            <person name="Mavromatis K."/>
            <person name="Ivanova N."/>
            <person name="Ovchinnikova G."/>
            <person name="Saunders E."/>
            <person name="Brettin T."/>
            <person name="Detter J.C."/>
            <person name="Han C."/>
            <person name="Larimer F."/>
            <person name="Land M."/>
            <person name="Hauser L."/>
            <person name="Markowitz V."/>
            <person name="Cheng J.-F."/>
            <person name="Hugenholtz P."/>
            <person name="Woyke T."/>
            <person name="Wu D."/>
            <person name="Jando M."/>
            <person name="Schneider S."/>
            <person name="Goeker M."/>
            <person name="Klenk H.-P."/>
            <person name="Eisen J.A."/>
        </authorList>
    </citation>
    <scope>NUCLEOTIDE SEQUENCE [LARGE SCALE GENOMIC DNA]</scope>
    <source>
        <strain evidence="2">ATCC 25592 / DSM 43247 / BCRC 13721 / JCM 3198 / KCTC 3076 / NBRC 16047 / NCTC 10667</strain>
    </source>
</reference>
<evidence type="ECO:0000313" key="2">
    <source>
        <dbReference type="Proteomes" id="UP000001219"/>
    </source>
</evidence>
<accession>D0L6Y5</accession>
<evidence type="ECO:0000313" key="1">
    <source>
        <dbReference type="EMBL" id="ACY20770.1"/>
    </source>
</evidence>
<sequence length="210" mass="22555">MTQTTTTLTRALSAPDASTRLRAALAAGTAPEAGFVDPLVQRCAVEPDFFVRDMLTWALTRLPAEVAVPRLVVELSATRAQARSQALHTLSKIGDRAAWPAITDDLLHDTDTEVARAAWRAAVVLAPADEHRALASSLAREFGRGDTEVQRSLSRAFVTLGEAASSAVTTALRHPDPPVRAHAKATRRLIDDPESDFETDLALARKVVAC</sequence>
<protein>
    <submittedName>
        <fullName evidence="1">Heat repeat-containing protein</fullName>
    </submittedName>
</protein>
<dbReference type="OrthoDB" id="9134742at2"/>
<dbReference type="InterPro" id="IPR011989">
    <property type="entry name" value="ARM-like"/>
</dbReference>
<dbReference type="AlphaFoldDB" id="D0L6Y5"/>
<dbReference type="InterPro" id="IPR016024">
    <property type="entry name" value="ARM-type_fold"/>
</dbReference>
<reference evidence="1 2" key="2">
    <citation type="journal article" date="2010" name="Stand. Genomic Sci.">
        <title>Complete genome sequence of Gordonia bronchialis type strain (3410).</title>
        <authorList>
            <person name="Ivanova N."/>
            <person name="Sikorski J."/>
            <person name="Jando M."/>
            <person name="Lapidus A."/>
            <person name="Nolan M."/>
            <person name="Lucas S."/>
            <person name="Del Rio T.G."/>
            <person name="Tice H."/>
            <person name="Copeland A."/>
            <person name="Cheng J.F."/>
            <person name="Chen F."/>
            <person name="Bruce D."/>
            <person name="Goodwin L."/>
            <person name="Pitluck S."/>
            <person name="Mavromatis K."/>
            <person name="Ovchinnikova G."/>
            <person name="Pati A."/>
            <person name="Chen A."/>
            <person name="Palaniappan K."/>
            <person name="Land M."/>
            <person name="Hauser L."/>
            <person name="Chang Y.J."/>
            <person name="Jeffries C.D."/>
            <person name="Chain P."/>
            <person name="Saunders E."/>
            <person name="Han C."/>
            <person name="Detter J.C."/>
            <person name="Brettin T."/>
            <person name="Rohde M."/>
            <person name="Goker M."/>
            <person name="Bristow J."/>
            <person name="Eisen J.A."/>
            <person name="Markowitz V."/>
            <person name="Hugenholtz P."/>
            <person name="Klenk H.P."/>
            <person name="Kyrpides N.C."/>
        </authorList>
    </citation>
    <scope>NUCLEOTIDE SEQUENCE [LARGE SCALE GENOMIC DNA]</scope>
    <source>
        <strain evidence="2">ATCC 25592 / DSM 43247 / BCRC 13721 / JCM 3198 / KCTC 3076 / NBRC 16047 / NCTC 10667</strain>
    </source>
</reference>
<dbReference type="Gene3D" id="1.25.10.10">
    <property type="entry name" value="Leucine-rich Repeat Variant"/>
    <property type="match status" value="2"/>
</dbReference>
<gene>
    <name evidence="1" type="ordered locus">Gbro_1492</name>
</gene>
<organism evidence="1 2">
    <name type="scientific">Gordonia bronchialis (strain ATCC 25592 / DSM 43247 / BCRC 13721 / JCM 3198 / KCTC 3076 / NBRC 16047 / NCTC 10667)</name>
    <name type="common">Rhodococcus bronchialis</name>
    <dbReference type="NCBI Taxonomy" id="526226"/>
    <lineage>
        <taxon>Bacteria</taxon>
        <taxon>Bacillati</taxon>
        <taxon>Actinomycetota</taxon>
        <taxon>Actinomycetes</taxon>
        <taxon>Mycobacteriales</taxon>
        <taxon>Gordoniaceae</taxon>
        <taxon>Gordonia</taxon>
    </lineage>
</organism>
<dbReference type="RefSeq" id="WP_012833338.1">
    <property type="nucleotide sequence ID" value="NC_013441.1"/>
</dbReference>
<dbReference type="EMBL" id="CP001802">
    <property type="protein sequence ID" value="ACY20770.1"/>
    <property type="molecule type" value="Genomic_DNA"/>
</dbReference>
<dbReference type="STRING" id="526226.Gbro_1492"/>
<name>D0L6Y5_GORB4</name>
<keyword evidence="2" id="KW-1185">Reference proteome</keyword>
<dbReference type="Proteomes" id="UP000001219">
    <property type="component" value="Chromosome"/>
</dbReference>
<dbReference type="HOGENOM" id="CLU_085078_0_0_11"/>
<dbReference type="Pfam" id="PF13646">
    <property type="entry name" value="HEAT_2"/>
    <property type="match status" value="1"/>
</dbReference>
<dbReference type="KEGG" id="gbr:Gbro_1492"/>
<dbReference type="SUPFAM" id="SSF48371">
    <property type="entry name" value="ARM repeat"/>
    <property type="match status" value="1"/>
</dbReference>
<dbReference type="eggNOG" id="COG1413">
    <property type="taxonomic scope" value="Bacteria"/>
</dbReference>